<feature type="transmembrane region" description="Helical" evidence="2">
    <location>
        <begin position="31"/>
        <end position="51"/>
    </location>
</feature>
<keyword evidence="2" id="KW-1133">Transmembrane helix</keyword>
<dbReference type="EMBL" id="JAVDXU010000002">
    <property type="protein sequence ID" value="MDR7270844.1"/>
    <property type="molecule type" value="Genomic_DNA"/>
</dbReference>
<evidence type="ECO:0000256" key="1">
    <source>
        <dbReference type="ARBA" id="ARBA00012528"/>
    </source>
</evidence>
<keyword evidence="5" id="KW-1185">Reference proteome</keyword>
<dbReference type="InterPro" id="IPR029787">
    <property type="entry name" value="Nucleotide_cyclase"/>
</dbReference>
<dbReference type="InterPro" id="IPR050469">
    <property type="entry name" value="Diguanylate_Cyclase"/>
</dbReference>
<dbReference type="PANTHER" id="PTHR45138:SF24">
    <property type="entry name" value="DIGUANYLATE CYCLASE DGCC-RELATED"/>
    <property type="match status" value="1"/>
</dbReference>
<dbReference type="EC" id="2.7.7.65" evidence="1"/>
<evidence type="ECO:0000256" key="2">
    <source>
        <dbReference type="SAM" id="Phobius"/>
    </source>
</evidence>
<keyword evidence="2" id="KW-0812">Transmembrane</keyword>
<reference evidence="4 5" key="1">
    <citation type="submission" date="2023-07" db="EMBL/GenBank/DDBJ databases">
        <title>Sorghum-associated microbial communities from plants grown in Nebraska, USA.</title>
        <authorList>
            <person name="Schachtman D."/>
        </authorList>
    </citation>
    <scope>NUCLEOTIDE SEQUENCE [LARGE SCALE GENOMIC DNA]</scope>
    <source>
        <strain evidence="4 5">BE314</strain>
    </source>
</reference>
<feature type="transmembrane region" description="Helical" evidence="2">
    <location>
        <begin position="173"/>
        <end position="194"/>
    </location>
</feature>
<evidence type="ECO:0000313" key="4">
    <source>
        <dbReference type="EMBL" id="MDR7270844.1"/>
    </source>
</evidence>
<dbReference type="Gene3D" id="3.30.70.270">
    <property type="match status" value="1"/>
</dbReference>
<dbReference type="PROSITE" id="PS50887">
    <property type="entry name" value="GGDEF"/>
    <property type="match status" value="1"/>
</dbReference>
<name>A0ABU1YPR1_ROSSA</name>
<dbReference type="NCBIfam" id="TIGR00254">
    <property type="entry name" value="GGDEF"/>
    <property type="match status" value="1"/>
</dbReference>
<organism evidence="4 5">
    <name type="scientific">Roseateles saccharophilus</name>
    <name type="common">Pseudomonas saccharophila</name>
    <dbReference type="NCBI Taxonomy" id="304"/>
    <lineage>
        <taxon>Bacteria</taxon>
        <taxon>Pseudomonadati</taxon>
        <taxon>Pseudomonadota</taxon>
        <taxon>Betaproteobacteria</taxon>
        <taxon>Burkholderiales</taxon>
        <taxon>Sphaerotilaceae</taxon>
        <taxon>Roseateles</taxon>
    </lineage>
</organism>
<dbReference type="InterPro" id="IPR000160">
    <property type="entry name" value="GGDEF_dom"/>
</dbReference>
<dbReference type="SMART" id="SM00267">
    <property type="entry name" value="GGDEF"/>
    <property type="match status" value="1"/>
</dbReference>
<dbReference type="Pfam" id="PF00990">
    <property type="entry name" value="GGDEF"/>
    <property type="match status" value="1"/>
</dbReference>
<dbReference type="Proteomes" id="UP001180453">
    <property type="component" value="Unassembled WGS sequence"/>
</dbReference>
<evidence type="ECO:0000313" key="5">
    <source>
        <dbReference type="Proteomes" id="UP001180453"/>
    </source>
</evidence>
<dbReference type="CDD" id="cd01949">
    <property type="entry name" value="GGDEF"/>
    <property type="match status" value="1"/>
</dbReference>
<feature type="transmembrane region" description="Helical" evidence="2">
    <location>
        <begin position="143"/>
        <end position="161"/>
    </location>
</feature>
<feature type="domain" description="GGDEF" evidence="3">
    <location>
        <begin position="248"/>
        <end position="380"/>
    </location>
</feature>
<dbReference type="PANTHER" id="PTHR45138">
    <property type="entry name" value="REGULATORY COMPONENTS OF SENSORY TRANSDUCTION SYSTEM"/>
    <property type="match status" value="1"/>
</dbReference>
<sequence>MPHERPTAPNRAPSSGWAHWLLGPEAEGRGAVKLTLLALTVYGLFALNVAVQVNLGLMESGPGLWVSSLSLAGITAFYLLVRTGLSRHLGSDPTLTLPQSVFGVLITAWGYAIDPPLRGAIIAIMLLNLVWGMFVLSQRQAFWLYLFGLASLGVAMAWGALTDPVHFPPAVEALHFSFAAILMTAVSVLSVNMAKLRAKLGARTTELRAALERIQYLAHHDELTRISNRRHLSERLAAEQLNQRHSGQTMSLVLIDIDHFKNVNDRHGHSVGDAVLRHFAAALQAALRSTDFAGRWGGEEFLVVTPQASAETAAALVDRLREALAATSFDSLVPGLHITFSAGVAECAPGEDLHLAIERADRALYQAKQTGRDRTVSEFAQL</sequence>
<dbReference type="InterPro" id="IPR043128">
    <property type="entry name" value="Rev_trsase/Diguanyl_cyclase"/>
</dbReference>
<gene>
    <name evidence="4" type="ORF">J2X20_003502</name>
</gene>
<dbReference type="RefSeq" id="WP_310267162.1">
    <property type="nucleotide sequence ID" value="NZ_JAVDXU010000002.1"/>
</dbReference>
<dbReference type="SUPFAM" id="SSF55073">
    <property type="entry name" value="Nucleotide cyclase"/>
    <property type="match status" value="1"/>
</dbReference>
<feature type="transmembrane region" description="Helical" evidence="2">
    <location>
        <begin position="63"/>
        <end position="81"/>
    </location>
</feature>
<accession>A0ABU1YPR1</accession>
<protein>
    <recommendedName>
        <fullName evidence="1">diguanylate cyclase</fullName>
        <ecNumber evidence="1">2.7.7.65</ecNumber>
    </recommendedName>
</protein>
<feature type="transmembrane region" description="Helical" evidence="2">
    <location>
        <begin position="119"/>
        <end position="136"/>
    </location>
</feature>
<keyword evidence="2" id="KW-0472">Membrane</keyword>
<proteinExistence type="predicted"/>
<evidence type="ECO:0000259" key="3">
    <source>
        <dbReference type="PROSITE" id="PS50887"/>
    </source>
</evidence>
<comment type="caution">
    <text evidence="4">The sequence shown here is derived from an EMBL/GenBank/DDBJ whole genome shotgun (WGS) entry which is preliminary data.</text>
</comment>